<evidence type="ECO:0000313" key="1">
    <source>
        <dbReference type="EMBL" id="VDM57632.1"/>
    </source>
</evidence>
<protein>
    <submittedName>
        <fullName evidence="1 3">Uncharacterized protein</fullName>
    </submittedName>
</protein>
<evidence type="ECO:0000313" key="3">
    <source>
        <dbReference type="WBParaSite" id="ACOC_0000604601-mRNA-1"/>
    </source>
</evidence>
<keyword evidence="2" id="KW-1185">Reference proteome</keyword>
<evidence type="ECO:0000313" key="2">
    <source>
        <dbReference type="Proteomes" id="UP000267027"/>
    </source>
</evidence>
<name>A0A0R3PMD9_ANGCS</name>
<reference evidence="3" key="1">
    <citation type="submission" date="2017-02" db="UniProtKB">
        <authorList>
            <consortium name="WormBaseParasite"/>
        </authorList>
    </citation>
    <scope>IDENTIFICATION</scope>
</reference>
<organism evidence="3">
    <name type="scientific">Angiostrongylus costaricensis</name>
    <name type="common">Nematode worm</name>
    <dbReference type="NCBI Taxonomy" id="334426"/>
    <lineage>
        <taxon>Eukaryota</taxon>
        <taxon>Metazoa</taxon>
        <taxon>Ecdysozoa</taxon>
        <taxon>Nematoda</taxon>
        <taxon>Chromadorea</taxon>
        <taxon>Rhabditida</taxon>
        <taxon>Rhabditina</taxon>
        <taxon>Rhabditomorpha</taxon>
        <taxon>Strongyloidea</taxon>
        <taxon>Metastrongylidae</taxon>
        <taxon>Angiostrongylus</taxon>
    </lineage>
</organism>
<dbReference type="Proteomes" id="UP000267027">
    <property type="component" value="Unassembled WGS sequence"/>
</dbReference>
<gene>
    <name evidence="1" type="ORF">ACOC_LOCUS6047</name>
</gene>
<reference evidence="1 2" key="2">
    <citation type="submission" date="2018-11" db="EMBL/GenBank/DDBJ databases">
        <authorList>
            <consortium name="Pathogen Informatics"/>
        </authorList>
    </citation>
    <scope>NUCLEOTIDE SEQUENCE [LARGE SCALE GENOMIC DNA]</scope>
    <source>
        <strain evidence="1 2">Costa Rica</strain>
    </source>
</reference>
<accession>A0A0R3PMD9</accession>
<dbReference type="AlphaFoldDB" id="A0A0R3PMD9"/>
<dbReference type="EMBL" id="UYYA01003916">
    <property type="protein sequence ID" value="VDM57632.1"/>
    <property type="molecule type" value="Genomic_DNA"/>
</dbReference>
<sequence length="73" mass="7247">MTMGVLVAVNVDEVGPPTLDVMELVALVVTVVLTAPVEDVVETVLVIATGGVDGGVCDVAIGLLTALVESAGE</sequence>
<proteinExistence type="predicted"/>
<dbReference type="WBParaSite" id="ACOC_0000604601-mRNA-1">
    <property type="protein sequence ID" value="ACOC_0000604601-mRNA-1"/>
    <property type="gene ID" value="ACOC_0000604601"/>
</dbReference>